<dbReference type="EMBL" id="BAABEP010000012">
    <property type="protein sequence ID" value="GAA3725177.1"/>
    <property type="molecule type" value="Genomic_DNA"/>
</dbReference>
<name>A0ABP7EXM9_9ACTN</name>
<gene>
    <name evidence="1" type="ORF">GCM10023082_23980</name>
</gene>
<proteinExistence type="predicted"/>
<evidence type="ECO:0000313" key="2">
    <source>
        <dbReference type="Proteomes" id="UP001499884"/>
    </source>
</evidence>
<organism evidence="1 2">
    <name type="scientific">Streptomyces tremellae</name>
    <dbReference type="NCBI Taxonomy" id="1124239"/>
    <lineage>
        <taxon>Bacteria</taxon>
        <taxon>Bacillati</taxon>
        <taxon>Actinomycetota</taxon>
        <taxon>Actinomycetes</taxon>
        <taxon>Kitasatosporales</taxon>
        <taxon>Streptomycetaceae</taxon>
        <taxon>Streptomyces</taxon>
    </lineage>
</organism>
<comment type="caution">
    <text evidence="1">The sequence shown here is derived from an EMBL/GenBank/DDBJ whole genome shotgun (WGS) entry which is preliminary data.</text>
</comment>
<protein>
    <submittedName>
        <fullName evidence="1">Uncharacterized protein</fullName>
    </submittedName>
</protein>
<evidence type="ECO:0000313" key="1">
    <source>
        <dbReference type="EMBL" id="GAA3725177.1"/>
    </source>
</evidence>
<dbReference type="Proteomes" id="UP001499884">
    <property type="component" value="Unassembled WGS sequence"/>
</dbReference>
<accession>A0ABP7EXM9</accession>
<reference evidence="2" key="1">
    <citation type="journal article" date="2019" name="Int. J. Syst. Evol. Microbiol.">
        <title>The Global Catalogue of Microorganisms (GCM) 10K type strain sequencing project: providing services to taxonomists for standard genome sequencing and annotation.</title>
        <authorList>
            <consortium name="The Broad Institute Genomics Platform"/>
            <consortium name="The Broad Institute Genome Sequencing Center for Infectious Disease"/>
            <person name="Wu L."/>
            <person name="Ma J."/>
        </authorList>
    </citation>
    <scope>NUCLEOTIDE SEQUENCE [LARGE SCALE GENOMIC DNA]</scope>
    <source>
        <strain evidence="2">JCM 30846</strain>
    </source>
</reference>
<keyword evidence="2" id="KW-1185">Reference proteome</keyword>
<sequence length="70" mass="7861">MHHHRADGRQSAKTFKLTTLALDPGQGFRVEREHSFRPLTTRRYHPGPHAIQLLVNGVAGERAAFLPLPP</sequence>
<dbReference type="RefSeq" id="WP_345645112.1">
    <property type="nucleotide sequence ID" value="NZ_BAABEP010000012.1"/>
</dbReference>